<reference evidence="3" key="1">
    <citation type="journal article" date="2019" name="Int. J. Syst. Evol. Microbiol.">
        <title>The Global Catalogue of Microorganisms (GCM) 10K type strain sequencing project: providing services to taxonomists for standard genome sequencing and annotation.</title>
        <authorList>
            <consortium name="The Broad Institute Genomics Platform"/>
            <consortium name="The Broad Institute Genome Sequencing Center for Infectious Disease"/>
            <person name="Wu L."/>
            <person name="Ma J."/>
        </authorList>
    </citation>
    <scope>NUCLEOTIDE SEQUENCE [LARGE SCALE GENOMIC DNA]</scope>
    <source>
        <strain evidence="3">CGMCC 1.15111</strain>
    </source>
</reference>
<organism evidence="2 3">
    <name type="scientific">Roseivirga thermotolerans</name>
    <dbReference type="NCBI Taxonomy" id="1758176"/>
    <lineage>
        <taxon>Bacteria</taxon>
        <taxon>Pseudomonadati</taxon>
        <taxon>Bacteroidota</taxon>
        <taxon>Cytophagia</taxon>
        <taxon>Cytophagales</taxon>
        <taxon>Roseivirgaceae</taxon>
        <taxon>Roseivirga</taxon>
    </lineage>
</organism>
<comment type="caution">
    <text evidence="2">The sequence shown here is derived from an EMBL/GenBank/DDBJ whole genome shotgun (WGS) entry which is preliminary data.</text>
</comment>
<name>A0ABQ3I4E4_9BACT</name>
<dbReference type="InterPro" id="IPR038636">
    <property type="entry name" value="Wzi_sf"/>
</dbReference>
<dbReference type="PROSITE" id="PS51257">
    <property type="entry name" value="PROKAR_LIPOPROTEIN"/>
    <property type="match status" value="1"/>
</dbReference>
<evidence type="ECO:0000313" key="2">
    <source>
        <dbReference type="EMBL" id="GHE53294.1"/>
    </source>
</evidence>
<evidence type="ECO:0008006" key="4">
    <source>
        <dbReference type="Google" id="ProtNLM"/>
    </source>
</evidence>
<feature type="signal peptide" evidence="1">
    <location>
        <begin position="1"/>
        <end position="25"/>
    </location>
</feature>
<dbReference type="Proteomes" id="UP000658258">
    <property type="component" value="Unassembled WGS sequence"/>
</dbReference>
<sequence length="503" mass="56864">MIKRISAFLLNIGLIWFSCFTLAQAQEAADSLLLKASTGVLLSTEEFNPFYLVHNRWGTVTNKQDAFIQVDGNYRTRINNYWSANFGVGLRNSDVYKAYGSVSFRRFSLWAGVNPRIIGGIQNNRLTTGSLSNGYNALPLPTIGFEIRDFINLPLTFGYLKFRGFVSHGWFEEDRYISQPLLHQKQFEVVLDLEEHIGLKIYSSLIHSAQYGGTDPSGEKQPSSLKDFKKVFLGSGIPNPHGGTGGEANGLGNHLGTTEWTIDKKLGDWRLSLNYQKPFEDLGSIQYISFKDFLAGVRLMLPPKFLVSEIYFELVRSMSQSGPGLPDATDEVQTIEDNHGYKFGGRDDYFNNWLYQSGWTHKGRIISNPLFLTYAWSGQFLGVFPNYENEIINNRLKAYHFGAILEPDKSLSLRVMLTATENFGTYAGLYEGRFAWNGIIENNDFEYVFLGGKWQFYSMIEASKETKLLGKPVFINGLLAVDRGELYNNLGIELGVTFVLKSY</sequence>
<dbReference type="Gene3D" id="2.40.160.130">
    <property type="entry name" value="Capsule assembly protein Wzi"/>
    <property type="match status" value="1"/>
</dbReference>
<gene>
    <name evidence="2" type="ORF">GCM10011340_04740</name>
</gene>
<keyword evidence="3" id="KW-1185">Reference proteome</keyword>
<protein>
    <recommendedName>
        <fullName evidence="4">Capsule assembly protein Wzi</fullName>
    </recommendedName>
</protein>
<proteinExistence type="predicted"/>
<dbReference type="RefSeq" id="WP_189628582.1">
    <property type="nucleotide sequence ID" value="NZ_BNAG01000001.1"/>
</dbReference>
<feature type="chain" id="PRO_5045278583" description="Capsule assembly protein Wzi" evidence="1">
    <location>
        <begin position="26"/>
        <end position="503"/>
    </location>
</feature>
<dbReference type="EMBL" id="BNAG01000001">
    <property type="protein sequence ID" value="GHE53294.1"/>
    <property type="molecule type" value="Genomic_DNA"/>
</dbReference>
<evidence type="ECO:0000313" key="3">
    <source>
        <dbReference type="Proteomes" id="UP000658258"/>
    </source>
</evidence>
<evidence type="ECO:0000256" key="1">
    <source>
        <dbReference type="SAM" id="SignalP"/>
    </source>
</evidence>
<accession>A0ABQ3I4E4</accession>
<keyword evidence="1" id="KW-0732">Signal</keyword>